<reference evidence="1" key="1">
    <citation type="submission" date="2022-08" db="EMBL/GenBank/DDBJ databases">
        <authorList>
            <person name="Volokhov D.V."/>
            <person name="Furtak V.A."/>
            <person name="Zagorodnyaya T.A."/>
        </authorList>
    </citation>
    <scope>NUCLEOTIDE SEQUENCE</scope>
    <source>
        <strain evidence="1">CSL10203-ORH2</strain>
    </source>
</reference>
<dbReference type="Pfam" id="PF08238">
    <property type="entry name" value="Sel1"/>
    <property type="match status" value="11"/>
</dbReference>
<gene>
    <name evidence="1" type="ORF">NXS09_02640</name>
</gene>
<dbReference type="InterPro" id="IPR006597">
    <property type="entry name" value="Sel1-like"/>
</dbReference>
<keyword evidence="2" id="KW-1185">Reference proteome</keyword>
<accession>A0ABT2FB53</accession>
<evidence type="ECO:0000313" key="2">
    <source>
        <dbReference type="Proteomes" id="UP001166947"/>
    </source>
</evidence>
<dbReference type="PANTHER" id="PTHR11102:SF160">
    <property type="entry name" value="ERAD-ASSOCIATED E3 UBIQUITIN-PROTEIN LIGASE COMPONENT HRD3"/>
    <property type="match status" value="1"/>
</dbReference>
<comment type="caution">
    <text evidence="1">The sequence shown here is derived from an EMBL/GenBank/DDBJ whole genome shotgun (WGS) entry which is preliminary data.</text>
</comment>
<dbReference type="RefSeq" id="WP_259291008.1">
    <property type="nucleotide sequence ID" value="NZ_JANUXW010000002.1"/>
</dbReference>
<protein>
    <submittedName>
        <fullName evidence="1">Sel1 repeat family protein</fullName>
    </submittedName>
</protein>
<reference evidence="1" key="2">
    <citation type="journal article" date="2023" name="Curr. Microbiol.">
        <title>Neisseria montereyensis sp. nov., Isolated from Oropharynx of California Sea Lion (Zalophus californianus): Genomic, Phylogenetic, and Phenotypic Study.</title>
        <authorList>
            <person name="Volokhov D.V."/>
            <person name="Zagorodnyaya T.A."/>
            <person name="Furtak V.A."/>
            <person name="Nattanmai G."/>
            <person name="Randall L."/>
            <person name="Jose S."/>
            <person name="Gao Y."/>
            <person name="Gulland F.M."/>
            <person name="Eisenberg T."/>
            <person name="Delmonte P."/>
            <person name="Blom J."/>
            <person name="Mitchell K.K."/>
        </authorList>
    </citation>
    <scope>NUCLEOTIDE SEQUENCE</scope>
    <source>
        <strain evidence="1">CSL10203-ORH2</strain>
    </source>
</reference>
<proteinExistence type="predicted"/>
<dbReference type="Proteomes" id="UP001166947">
    <property type="component" value="Unassembled WGS sequence"/>
</dbReference>
<dbReference type="SUPFAM" id="SSF81901">
    <property type="entry name" value="HCP-like"/>
    <property type="match status" value="4"/>
</dbReference>
<name>A0ABT2FB53_9NEIS</name>
<dbReference type="InterPro" id="IPR011990">
    <property type="entry name" value="TPR-like_helical_dom_sf"/>
</dbReference>
<dbReference type="PANTHER" id="PTHR11102">
    <property type="entry name" value="SEL-1-LIKE PROTEIN"/>
    <property type="match status" value="1"/>
</dbReference>
<evidence type="ECO:0000313" key="1">
    <source>
        <dbReference type="EMBL" id="MCS4533195.1"/>
    </source>
</evidence>
<dbReference type="EMBL" id="JANUXW010000002">
    <property type="protein sequence ID" value="MCS4533195.1"/>
    <property type="molecule type" value="Genomic_DNA"/>
</dbReference>
<dbReference type="SMART" id="SM00671">
    <property type="entry name" value="SEL1"/>
    <property type="match status" value="11"/>
</dbReference>
<sequence>MNPNTPESLYQKGHDILLHNPNNTAQAIPFLLQAAESGHTEAAFQLAGCLLSGSVGRKPDYPAATRWLEKAAEQGHLYARYNLLQLRAANGEPFQQQIPAYTDLAEQGILQAQLRLLEYYADHKDPKAVYWAEKAADQGHGEAQVYLAKYYQQAAEPDLARAHELLTQAAEQNITAAHWLLGNQYRYGQFVGKDLQKAAEHFTPAAQAGFQPAQTALGEVLLELDNSEAVNWLEKSAEKNDCDAQATMAELYLTGKYVERDYIKARKYASAAARRSNAKALRLLGDIFRYGLGIEADATVARHQYQKAAELGDMAAHHKLLSNTALSHKEEYEEAKQAALMFQKADQAYQAAFACHYGLNRPQDYLLARKLYLQAAELHHSKAQTNLGMMYYNGQGVDTDHDQAAYWFEQAANQGDTIAQYNLACLYYHGYGVMPNTQTACHWLQTAINNGHEHAAQLRQLLAQWQKQSPAA</sequence>
<organism evidence="1 2">
    <name type="scientific">Neisseria montereyensis</name>
    <dbReference type="NCBI Taxonomy" id="2973938"/>
    <lineage>
        <taxon>Bacteria</taxon>
        <taxon>Pseudomonadati</taxon>
        <taxon>Pseudomonadota</taxon>
        <taxon>Betaproteobacteria</taxon>
        <taxon>Neisseriales</taxon>
        <taxon>Neisseriaceae</taxon>
        <taxon>Neisseria</taxon>
    </lineage>
</organism>
<dbReference type="Gene3D" id="1.25.40.10">
    <property type="entry name" value="Tetratricopeptide repeat domain"/>
    <property type="match status" value="4"/>
</dbReference>
<dbReference type="InterPro" id="IPR050767">
    <property type="entry name" value="Sel1_AlgK"/>
</dbReference>